<accession>A0A3P7NZP5</accession>
<feature type="transmembrane region" description="Helical" evidence="1">
    <location>
        <begin position="84"/>
        <end position="105"/>
    </location>
</feature>
<protein>
    <submittedName>
        <fullName evidence="2">Uncharacterized protein</fullName>
    </submittedName>
</protein>
<dbReference type="KEGG" id="cbar:PATL70BA_2518"/>
<dbReference type="InterPro" id="IPR046664">
    <property type="entry name" value="DUF6773"/>
</dbReference>
<proteinExistence type="predicted"/>
<dbReference type="OrthoDB" id="2664524at2"/>
<feature type="transmembrane region" description="Helical" evidence="1">
    <location>
        <begin position="21"/>
        <end position="39"/>
    </location>
</feature>
<gene>
    <name evidence="2" type="ORF">PATL70BA_2518</name>
</gene>
<evidence type="ECO:0000313" key="3">
    <source>
        <dbReference type="Proteomes" id="UP000279029"/>
    </source>
</evidence>
<feature type="transmembrane region" description="Helical" evidence="1">
    <location>
        <begin position="117"/>
        <end position="143"/>
    </location>
</feature>
<keyword evidence="3" id="KW-1185">Reference proteome</keyword>
<evidence type="ECO:0000313" key="2">
    <source>
        <dbReference type="EMBL" id="VDN48415.1"/>
    </source>
</evidence>
<name>A0A3P7NZP5_9FIRM</name>
<reference evidence="2 3" key="1">
    <citation type="submission" date="2018-09" db="EMBL/GenBank/DDBJ databases">
        <authorList>
            <person name="Postec A."/>
        </authorList>
    </citation>
    <scope>NUCLEOTIDE SEQUENCE [LARGE SCALE GENOMIC DNA]</scope>
    <source>
        <strain evidence="2">70B-A</strain>
    </source>
</reference>
<evidence type="ECO:0000256" key="1">
    <source>
        <dbReference type="SAM" id="Phobius"/>
    </source>
</evidence>
<keyword evidence="1" id="KW-0472">Membrane</keyword>
<dbReference type="EMBL" id="LR130778">
    <property type="protein sequence ID" value="VDN48415.1"/>
    <property type="molecule type" value="Genomic_DNA"/>
</dbReference>
<keyword evidence="1" id="KW-1133">Transmembrane helix</keyword>
<dbReference type="Pfam" id="PF20563">
    <property type="entry name" value="DUF6773"/>
    <property type="match status" value="1"/>
</dbReference>
<dbReference type="Proteomes" id="UP000279029">
    <property type="component" value="Chromosome"/>
</dbReference>
<dbReference type="AlphaFoldDB" id="A0A3P7NZP5"/>
<sequence length="160" mass="17965">MKKTNIQDERIVLQKRKIGSDAFGIMYFGLIFSILLQQFMFDAPFSQYAAEFILFFVAAIYVVARNIMVGNDLFNNSFKGQKIVIINAIVCGLTITSISTTLNTINEGIEKMGGTSGIVITAFITFIVGALTSFIGFEILYILNKKKQKKIDEKYMDVDE</sequence>
<dbReference type="RefSeq" id="WP_125137549.1">
    <property type="nucleotide sequence ID" value="NZ_LR130778.1"/>
</dbReference>
<organism evidence="2 3">
    <name type="scientific">Petrocella atlantisensis</name>
    <dbReference type="NCBI Taxonomy" id="2173034"/>
    <lineage>
        <taxon>Bacteria</taxon>
        <taxon>Bacillati</taxon>
        <taxon>Bacillota</taxon>
        <taxon>Clostridia</taxon>
        <taxon>Lachnospirales</taxon>
        <taxon>Vallitaleaceae</taxon>
        <taxon>Petrocella</taxon>
    </lineage>
</organism>
<feature type="transmembrane region" description="Helical" evidence="1">
    <location>
        <begin position="45"/>
        <end position="64"/>
    </location>
</feature>
<keyword evidence="1" id="KW-0812">Transmembrane</keyword>